<organism evidence="2 3">
    <name type="scientific">Candidatus Woesebacteria bacterium RIFCSPLOWO2_01_FULL_39_21</name>
    <dbReference type="NCBI Taxonomy" id="1802519"/>
    <lineage>
        <taxon>Bacteria</taxon>
        <taxon>Candidatus Woeseibacteriota</taxon>
    </lineage>
</organism>
<comment type="caution">
    <text evidence="2">The sequence shown here is derived from an EMBL/GenBank/DDBJ whole genome shotgun (WGS) entry which is preliminary data.</text>
</comment>
<evidence type="ECO:0000313" key="2">
    <source>
        <dbReference type="EMBL" id="OGM64240.1"/>
    </source>
</evidence>
<evidence type="ECO:0000313" key="3">
    <source>
        <dbReference type="Proteomes" id="UP000177082"/>
    </source>
</evidence>
<dbReference type="Gene3D" id="3.90.550.10">
    <property type="entry name" value="Spore Coat Polysaccharide Biosynthesis Protein SpsA, Chain A"/>
    <property type="match status" value="1"/>
</dbReference>
<dbReference type="PANTHER" id="PTHR42883">
    <property type="entry name" value="GLUCOSE-1-PHOSPHATE THYMIDYLTRANSFERASE"/>
    <property type="match status" value="1"/>
</dbReference>
<dbReference type="Gene3D" id="2.160.10.10">
    <property type="entry name" value="Hexapeptide repeat proteins"/>
    <property type="match status" value="1"/>
</dbReference>
<name>A0A1F8BJU9_9BACT</name>
<sequence length="359" mass="40326">MKAIIPTGGRGTRMQPLTFSTNKHFIPIANKPLIFYPIEAIAEVGIKNVLITYNLGWLDAVKNLLGDGSKWGLKFKYVLQKEPKGLANVVEVCEDELHGEEFVFHLGDNIFTEGIVDLYKYFMKEKPNGLVAMVEHPENWRLGVPYFDKGGNLLKIVEKPKNPPHKFAMPGIYFADSNFFKTFRGKDKVKPSSRGEYEIPDPFTWMINHGYKVLVKEYKGKWLDPGKFGDWIASNKYLLEHKLEGEILSKVDKTSKIKGKVVIGNGCKITKSFLKGPLIIGDNVVISKSIIGPYISIGSNCIIKGCKIENGVLMEDVKVKNIKRPIIGSLIGSSSDIEDNNKYKRSVSLFVAEKSQVRI</sequence>
<dbReference type="STRING" id="1802519.A2961_00405"/>
<dbReference type="InterPro" id="IPR005835">
    <property type="entry name" value="NTP_transferase_dom"/>
</dbReference>
<keyword evidence="2" id="KW-0808">Transferase</keyword>
<dbReference type="InterPro" id="IPR005908">
    <property type="entry name" value="G1P_thy_trans_l"/>
</dbReference>
<accession>A0A1F8BJU9</accession>
<reference evidence="2 3" key="1">
    <citation type="journal article" date="2016" name="Nat. Commun.">
        <title>Thousands of microbial genomes shed light on interconnected biogeochemical processes in an aquifer system.</title>
        <authorList>
            <person name="Anantharaman K."/>
            <person name="Brown C.T."/>
            <person name="Hug L.A."/>
            <person name="Sharon I."/>
            <person name="Castelle C.J."/>
            <person name="Probst A.J."/>
            <person name="Thomas B.C."/>
            <person name="Singh A."/>
            <person name="Wilkins M.J."/>
            <person name="Karaoz U."/>
            <person name="Brodie E.L."/>
            <person name="Williams K.H."/>
            <person name="Hubbard S.S."/>
            <person name="Banfield J.F."/>
        </authorList>
    </citation>
    <scope>NUCLEOTIDE SEQUENCE [LARGE SCALE GENOMIC DNA]</scope>
</reference>
<evidence type="ECO:0000259" key="1">
    <source>
        <dbReference type="Pfam" id="PF00483"/>
    </source>
</evidence>
<proteinExistence type="predicted"/>
<feature type="domain" description="Nucleotidyl transferase" evidence="1">
    <location>
        <begin position="2"/>
        <end position="238"/>
    </location>
</feature>
<dbReference type="GO" id="GO:0016740">
    <property type="term" value="F:transferase activity"/>
    <property type="evidence" value="ECO:0007669"/>
    <property type="project" value="UniProtKB-KW"/>
</dbReference>
<gene>
    <name evidence="2" type="ORF">A2961_00405</name>
</gene>
<dbReference type="EMBL" id="MGHF01000008">
    <property type="protein sequence ID" value="OGM64240.1"/>
    <property type="molecule type" value="Genomic_DNA"/>
</dbReference>
<protein>
    <submittedName>
        <fullName evidence="2">Glucose-1-phosphate thymidylyltransferase</fullName>
    </submittedName>
</protein>
<dbReference type="AlphaFoldDB" id="A0A1F8BJU9"/>
<dbReference type="InterPro" id="IPR029044">
    <property type="entry name" value="Nucleotide-diphossugar_trans"/>
</dbReference>
<dbReference type="PANTHER" id="PTHR42883:SF2">
    <property type="entry name" value="THYMIDYLYLTRANSFERASE"/>
    <property type="match status" value="1"/>
</dbReference>
<dbReference type="NCBIfam" id="TIGR01208">
    <property type="entry name" value="rmlA_long"/>
    <property type="match status" value="1"/>
</dbReference>
<dbReference type="Pfam" id="PF00483">
    <property type="entry name" value="NTP_transferase"/>
    <property type="match status" value="1"/>
</dbReference>
<dbReference type="Proteomes" id="UP000177082">
    <property type="component" value="Unassembled WGS sequence"/>
</dbReference>
<dbReference type="SUPFAM" id="SSF53448">
    <property type="entry name" value="Nucleotide-diphospho-sugar transferases"/>
    <property type="match status" value="1"/>
</dbReference>